<accession>W4RU52</accession>
<keyword evidence="1" id="KW-1133">Transmembrane helix</keyword>
<keyword evidence="3" id="KW-1185">Reference proteome</keyword>
<comment type="caution">
    <text evidence="2">The sequence shown here is derived from an EMBL/GenBank/DDBJ whole genome shotgun (WGS) entry which is preliminary data.</text>
</comment>
<protein>
    <submittedName>
        <fullName evidence="2">Sodium-dependent bicarbonate transporter</fullName>
    </submittedName>
</protein>
<keyword evidence="1" id="KW-0472">Membrane</keyword>
<dbReference type="eggNOG" id="COG3329">
    <property type="taxonomic scope" value="Bacteria"/>
</dbReference>
<evidence type="ECO:0000256" key="1">
    <source>
        <dbReference type="SAM" id="Phobius"/>
    </source>
</evidence>
<dbReference type="EMBL" id="BAUW01000066">
    <property type="protein sequence ID" value="GAE47184.1"/>
    <property type="molecule type" value="Genomic_DNA"/>
</dbReference>
<keyword evidence="1" id="KW-0812">Transmembrane</keyword>
<dbReference type="AlphaFoldDB" id="W4RU52"/>
<organism evidence="2 3">
    <name type="scientific">Mesobacillus boroniphilus JCM 21738</name>
    <dbReference type="NCBI Taxonomy" id="1294265"/>
    <lineage>
        <taxon>Bacteria</taxon>
        <taxon>Bacillati</taxon>
        <taxon>Bacillota</taxon>
        <taxon>Bacilli</taxon>
        <taxon>Bacillales</taxon>
        <taxon>Bacillaceae</taxon>
        <taxon>Mesobacillus</taxon>
    </lineage>
</organism>
<dbReference type="PANTHER" id="PTHR40400:SF1">
    <property type="entry name" value="SLR1512 PROTEIN"/>
    <property type="match status" value="1"/>
</dbReference>
<evidence type="ECO:0000313" key="3">
    <source>
        <dbReference type="Proteomes" id="UP000018949"/>
    </source>
</evidence>
<dbReference type="Proteomes" id="UP000018949">
    <property type="component" value="Unassembled WGS sequence"/>
</dbReference>
<dbReference type="Pfam" id="PF05982">
    <property type="entry name" value="Sbt_1"/>
    <property type="match status" value="1"/>
</dbReference>
<name>W4RU52_9BACI</name>
<reference evidence="2 3" key="1">
    <citation type="submission" date="2013-12" db="EMBL/GenBank/DDBJ databases">
        <title>NBRP : Genome information of microbial organism related human and environment.</title>
        <authorList>
            <person name="Hattori M."/>
            <person name="Oshima K."/>
            <person name="Inaba H."/>
            <person name="Suda W."/>
            <person name="Sakamoto M."/>
            <person name="Iino T."/>
            <person name="Kitahara M."/>
            <person name="Oshida Y."/>
            <person name="Iida T."/>
            <person name="Kudo T."/>
            <person name="Itoh T."/>
            <person name="Ahmed I."/>
            <person name="Ohkuma M."/>
        </authorList>
    </citation>
    <scope>NUCLEOTIDE SEQUENCE [LARGE SCALE GENOMIC DNA]</scope>
    <source>
        <strain evidence="2 3">JCM 21738</strain>
    </source>
</reference>
<dbReference type="InterPro" id="IPR010293">
    <property type="entry name" value="Sbt_1"/>
</dbReference>
<sequence length="73" mass="7837">MNEIILQNLLSPVVLFFVLGIIAAIVKSDLKFPNGLSEGLSIYLLIAIGIKGGIELSHYSIGSVLAPILEHCF</sequence>
<proteinExistence type="predicted"/>
<evidence type="ECO:0000313" key="2">
    <source>
        <dbReference type="EMBL" id="GAE47184.1"/>
    </source>
</evidence>
<feature type="transmembrane region" description="Helical" evidence="1">
    <location>
        <begin position="6"/>
        <end position="26"/>
    </location>
</feature>
<dbReference type="PANTHER" id="PTHR40400">
    <property type="entry name" value="SLR1512 PROTEIN"/>
    <property type="match status" value="1"/>
</dbReference>
<gene>
    <name evidence="2" type="ORF">JCM21738_4139</name>
</gene>